<name>A0A8D5U735_9CREN</name>
<sequence length="126" mass="14634">MEAEKLGLTYTEVQVLYYLTQGEKNVTSLAKLVDVNKSTMVEVLDKLDRLGYVSRERDAEDRRVVKVRITESGESILEQVRARYKELINSLLDKVKEKDNVIEFFKVVMEEECKRDSQVKVKGETE</sequence>
<evidence type="ECO:0000256" key="6">
    <source>
        <dbReference type="ARBA" id="ARBA00047188"/>
    </source>
</evidence>
<keyword evidence="4" id="KW-0804">Transcription</keyword>
<dbReference type="GO" id="GO:0003677">
    <property type="term" value="F:DNA binding"/>
    <property type="evidence" value="ECO:0007669"/>
    <property type="project" value="UniProtKB-KW"/>
</dbReference>
<dbReference type="PANTHER" id="PTHR42756">
    <property type="entry name" value="TRANSCRIPTIONAL REGULATOR, MARR"/>
    <property type="match status" value="1"/>
</dbReference>
<organism evidence="9 10">
    <name type="scientific">Stygiolobus caldivivus</name>
    <dbReference type="NCBI Taxonomy" id="2824673"/>
    <lineage>
        <taxon>Archaea</taxon>
        <taxon>Thermoproteota</taxon>
        <taxon>Thermoprotei</taxon>
        <taxon>Sulfolobales</taxon>
        <taxon>Sulfolobaceae</taxon>
        <taxon>Stygiolobus</taxon>
    </lineage>
</organism>
<dbReference type="GO" id="GO:0003700">
    <property type="term" value="F:DNA-binding transcription factor activity"/>
    <property type="evidence" value="ECO:0007669"/>
    <property type="project" value="InterPro"/>
</dbReference>
<dbReference type="InterPro" id="IPR000835">
    <property type="entry name" value="HTH_MarR-typ"/>
</dbReference>
<dbReference type="Pfam" id="PF22381">
    <property type="entry name" value="Staph_reg_Sar_Rot"/>
    <property type="match status" value="1"/>
</dbReference>
<dbReference type="InterPro" id="IPR036390">
    <property type="entry name" value="WH_DNA-bd_sf"/>
</dbReference>
<dbReference type="Proteomes" id="UP000825123">
    <property type="component" value="Chromosome"/>
</dbReference>
<dbReference type="PRINTS" id="PR00598">
    <property type="entry name" value="HTHMARR"/>
</dbReference>
<evidence type="ECO:0000256" key="2">
    <source>
        <dbReference type="ARBA" id="ARBA00023015"/>
    </source>
</evidence>
<dbReference type="AlphaFoldDB" id="A0A8D5U735"/>
<dbReference type="PANTHER" id="PTHR42756:SF1">
    <property type="entry name" value="TRANSCRIPTIONAL REPRESSOR OF EMRAB OPERON"/>
    <property type="match status" value="1"/>
</dbReference>
<evidence type="ECO:0000256" key="7">
    <source>
        <dbReference type="ARBA" id="ARBA00047207"/>
    </source>
</evidence>
<evidence type="ECO:0000256" key="4">
    <source>
        <dbReference type="ARBA" id="ARBA00023163"/>
    </source>
</evidence>
<dbReference type="SMART" id="SM00347">
    <property type="entry name" value="HTH_MARR"/>
    <property type="match status" value="1"/>
</dbReference>
<evidence type="ECO:0000313" key="9">
    <source>
        <dbReference type="EMBL" id="BCU70265.1"/>
    </source>
</evidence>
<evidence type="ECO:0000256" key="1">
    <source>
        <dbReference type="ARBA" id="ARBA00004496"/>
    </source>
</evidence>
<gene>
    <name evidence="9" type="ORF">KN1_15620</name>
</gene>
<dbReference type="PROSITE" id="PS50995">
    <property type="entry name" value="HTH_MARR_2"/>
    <property type="match status" value="1"/>
</dbReference>
<comment type="subcellular location">
    <subcellularLocation>
        <location evidence="1">Cytoplasm</location>
    </subcellularLocation>
</comment>
<protein>
    <recommendedName>
        <fullName evidence="6">HTH-type transcriptional regulator SarZ</fullName>
    </recommendedName>
    <alternativeName>
        <fullName evidence="7">Staphylococcal accessory regulator Z</fullName>
    </alternativeName>
</protein>
<evidence type="ECO:0000256" key="5">
    <source>
        <dbReference type="ARBA" id="ARBA00046337"/>
    </source>
</evidence>
<keyword evidence="10" id="KW-1185">Reference proteome</keyword>
<dbReference type="GO" id="GO:0005737">
    <property type="term" value="C:cytoplasm"/>
    <property type="evidence" value="ECO:0007669"/>
    <property type="project" value="UniProtKB-SubCell"/>
</dbReference>
<reference evidence="9 10" key="1">
    <citation type="submission" date="2021-04" db="EMBL/GenBank/DDBJ databases">
        <title>Complete genome sequence of Stygiolobus sp. KN-1.</title>
        <authorList>
            <person name="Nakamura K."/>
            <person name="Sakai H."/>
            <person name="Kurosawa N."/>
        </authorList>
    </citation>
    <scope>NUCLEOTIDE SEQUENCE [LARGE SCALE GENOMIC DNA]</scope>
    <source>
        <strain evidence="9 10">KN-1</strain>
    </source>
</reference>
<accession>A0A8D5U735</accession>
<keyword evidence="3" id="KW-0238">DNA-binding</keyword>
<dbReference type="SUPFAM" id="SSF46785">
    <property type="entry name" value="Winged helix' DNA-binding domain"/>
    <property type="match status" value="1"/>
</dbReference>
<dbReference type="InterPro" id="IPR055166">
    <property type="entry name" value="Transc_reg_Sar_Rot_HTH"/>
</dbReference>
<dbReference type="Gene3D" id="1.10.10.10">
    <property type="entry name" value="Winged helix-like DNA-binding domain superfamily/Winged helix DNA-binding domain"/>
    <property type="match status" value="1"/>
</dbReference>
<evidence type="ECO:0000259" key="8">
    <source>
        <dbReference type="PROSITE" id="PS50995"/>
    </source>
</evidence>
<evidence type="ECO:0000313" key="10">
    <source>
        <dbReference type="Proteomes" id="UP000825123"/>
    </source>
</evidence>
<keyword evidence="2" id="KW-0805">Transcription regulation</keyword>
<dbReference type="EMBL" id="AP024597">
    <property type="protein sequence ID" value="BCU70265.1"/>
    <property type="molecule type" value="Genomic_DNA"/>
</dbReference>
<comment type="similarity">
    <text evidence="5">Belongs to the SarZ family.</text>
</comment>
<feature type="domain" description="HTH marR-type" evidence="8">
    <location>
        <begin position="1"/>
        <end position="110"/>
    </location>
</feature>
<evidence type="ECO:0000256" key="3">
    <source>
        <dbReference type="ARBA" id="ARBA00023125"/>
    </source>
</evidence>
<proteinExistence type="inferred from homology"/>
<dbReference type="InterPro" id="IPR036388">
    <property type="entry name" value="WH-like_DNA-bd_sf"/>
</dbReference>
<dbReference type="KEGG" id="csty:KN1_15620"/>